<gene>
    <name evidence="2" type="ORF">H9723_09635</name>
</gene>
<keyword evidence="1" id="KW-1133">Transmembrane helix</keyword>
<comment type="caution">
    <text evidence="2">The sequence shown here is derived from an EMBL/GenBank/DDBJ whole genome shotgun (WGS) entry which is preliminary data.</text>
</comment>
<dbReference type="AlphaFoldDB" id="A0A9D2G989"/>
<dbReference type="EMBL" id="DXAY01000227">
    <property type="protein sequence ID" value="HIZ75479.1"/>
    <property type="molecule type" value="Genomic_DNA"/>
</dbReference>
<reference evidence="2" key="1">
    <citation type="journal article" date="2021" name="PeerJ">
        <title>Extensive microbial diversity within the chicken gut microbiome revealed by metagenomics and culture.</title>
        <authorList>
            <person name="Gilroy R."/>
            <person name="Ravi A."/>
            <person name="Getino M."/>
            <person name="Pursley I."/>
            <person name="Horton D.L."/>
            <person name="Alikhan N.F."/>
            <person name="Baker D."/>
            <person name="Gharbi K."/>
            <person name="Hall N."/>
            <person name="Watson M."/>
            <person name="Adriaenssens E.M."/>
            <person name="Foster-Nyarko E."/>
            <person name="Jarju S."/>
            <person name="Secka A."/>
            <person name="Antonio M."/>
            <person name="Oren A."/>
            <person name="Chaudhuri R.R."/>
            <person name="La Ragione R."/>
            <person name="Hildebrand F."/>
            <person name="Pallen M.J."/>
        </authorList>
    </citation>
    <scope>NUCLEOTIDE SEQUENCE</scope>
    <source>
        <strain evidence="2">CHK196-3914</strain>
    </source>
</reference>
<evidence type="ECO:0000313" key="2">
    <source>
        <dbReference type="EMBL" id="HIZ75479.1"/>
    </source>
</evidence>
<reference evidence="2" key="2">
    <citation type="submission" date="2021-04" db="EMBL/GenBank/DDBJ databases">
        <authorList>
            <person name="Gilroy R."/>
        </authorList>
    </citation>
    <scope>NUCLEOTIDE SEQUENCE</scope>
    <source>
        <strain evidence="2">CHK196-3914</strain>
    </source>
</reference>
<keyword evidence="1" id="KW-0472">Membrane</keyword>
<evidence type="ECO:0000256" key="1">
    <source>
        <dbReference type="SAM" id="Phobius"/>
    </source>
</evidence>
<name>A0A9D2G989_9FIRM</name>
<dbReference type="Proteomes" id="UP000824116">
    <property type="component" value="Unassembled WGS sequence"/>
</dbReference>
<sequence>MMKRVIGFALFFMAIGMFIMMLLPNLVWGVIVLVLLLIAGYRLFCC</sequence>
<accession>A0A9D2G989</accession>
<organism evidence="2 3">
    <name type="scientific">Candidatus Mediterraneibacter stercoravium</name>
    <dbReference type="NCBI Taxonomy" id="2838685"/>
    <lineage>
        <taxon>Bacteria</taxon>
        <taxon>Bacillati</taxon>
        <taxon>Bacillota</taxon>
        <taxon>Clostridia</taxon>
        <taxon>Lachnospirales</taxon>
        <taxon>Lachnospiraceae</taxon>
        <taxon>Mediterraneibacter</taxon>
    </lineage>
</organism>
<keyword evidence="1" id="KW-0812">Transmembrane</keyword>
<evidence type="ECO:0000313" key="3">
    <source>
        <dbReference type="Proteomes" id="UP000824116"/>
    </source>
</evidence>
<proteinExistence type="predicted"/>
<protein>
    <submittedName>
        <fullName evidence="2">Uncharacterized protein</fullName>
    </submittedName>
</protein>
<feature type="transmembrane region" description="Helical" evidence="1">
    <location>
        <begin position="26"/>
        <end position="44"/>
    </location>
</feature>